<protein>
    <submittedName>
        <fullName evidence="1">Uncharacterized protein</fullName>
    </submittedName>
</protein>
<evidence type="ECO:0000313" key="2">
    <source>
        <dbReference type="Proteomes" id="UP000219338"/>
    </source>
</evidence>
<reference evidence="2" key="1">
    <citation type="journal article" date="2017" name="Nat. Ecol. Evol.">
        <title>Genome expansion and lineage-specific genetic innovations in the forest pathogenic fungi Armillaria.</title>
        <authorList>
            <person name="Sipos G."/>
            <person name="Prasanna A.N."/>
            <person name="Walter M.C."/>
            <person name="O'Connor E."/>
            <person name="Balint B."/>
            <person name="Krizsan K."/>
            <person name="Kiss B."/>
            <person name="Hess J."/>
            <person name="Varga T."/>
            <person name="Slot J."/>
            <person name="Riley R."/>
            <person name="Boka B."/>
            <person name="Rigling D."/>
            <person name="Barry K."/>
            <person name="Lee J."/>
            <person name="Mihaltcheva S."/>
            <person name="LaButti K."/>
            <person name="Lipzen A."/>
            <person name="Waldron R."/>
            <person name="Moloney N.M."/>
            <person name="Sperisen C."/>
            <person name="Kredics L."/>
            <person name="Vagvoelgyi C."/>
            <person name="Patrignani A."/>
            <person name="Fitzpatrick D."/>
            <person name="Nagy I."/>
            <person name="Doyle S."/>
            <person name="Anderson J.B."/>
            <person name="Grigoriev I.V."/>
            <person name="Gueldener U."/>
            <person name="Muensterkoetter M."/>
            <person name="Nagy L.G."/>
        </authorList>
    </citation>
    <scope>NUCLEOTIDE SEQUENCE [LARGE SCALE GENOMIC DNA]</scope>
    <source>
        <strain evidence="2">C18/9</strain>
    </source>
</reference>
<dbReference type="AlphaFoldDB" id="A0A284QMU9"/>
<dbReference type="Proteomes" id="UP000219338">
    <property type="component" value="Unassembled WGS sequence"/>
</dbReference>
<accession>A0A284QMU9</accession>
<name>A0A284QMU9_ARMOS</name>
<proteinExistence type="predicted"/>
<keyword evidence="2" id="KW-1185">Reference proteome</keyword>
<sequence length="151" mass="16981">MILWFAATPVRCVLIPERPARKMMIIIPDVWSTFLSSTLTHGSHGLCLSVLASIHRDLDILRGQFTSMFYRIRQNNDNPSAIESEGTHMGQHIARRHSISNQALGASLPFRLSDHYNPARSTAVIFVNVLTSEQSRFACSPSVLPLRCCFR</sequence>
<evidence type="ECO:0000313" key="1">
    <source>
        <dbReference type="EMBL" id="SJK97805.1"/>
    </source>
</evidence>
<dbReference type="EMBL" id="FUEG01000001">
    <property type="protein sequence ID" value="SJK97805.1"/>
    <property type="molecule type" value="Genomic_DNA"/>
</dbReference>
<organism evidence="1 2">
    <name type="scientific">Armillaria ostoyae</name>
    <name type="common">Armillaria root rot fungus</name>
    <dbReference type="NCBI Taxonomy" id="47428"/>
    <lineage>
        <taxon>Eukaryota</taxon>
        <taxon>Fungi</taxon>
        <taxon>Dikarya</taxon>
        <taxon>Basidiomycota</taxon>
        <taxon>Agaricomycotina</taxon>
        <taxon>Agaricomycetes</taxon>
        <taxon>Agaricomycetidae</taxon>
        <taxon>Agaricales</taxon>
        <taxon>Marasmiineae</taxon>
        <taxon>Physalacriaceae</taxon>
        <taxon>Armillaria</taxon>
    </lineage>
</organism>
<gene>
    <name evidence="1" type="ORF">ARMOST_01060</name>
</gene>